<evidence type="ECO:0000256" key="3">
    <source>
        <dbReference type="SAM" id="MobiDB-lite"/>
    </source>
</evidence>
<feature type="domain" description="Major facilitator superfamily (MFS) profile" evidence="5">
    <location>
        <begin position="250"/>
        <end position="437"/>
    </location>
</feature>
<feature type="transmembrane region" description="Helical" evidence="4">
    <location>
        <begin position="50"/>
        <end position="71"/>
    </location>
</feature>
<accession>A0AAD5S595</accession>
<organism evidence="6 7">
    <name type="scientific">Zalerion maritima</name>
    <dbReference type="NCBI Taxonomy" id="339359"/>
    <lineage>
        <taxon>Eukaryota</taxon>
        <taxon>Fungi</taxon>
        <taxon>Dikarya</taxon>
        <taxon>Ascomycota</taxon>
        <taxon>Pezizomycotina</taxon>
        <taxon>Sordariomycetes</taxon>
        <taxon>Lulworthiomycetidae</taxon>
        <taxon>Lulworthiales</taxon>
        <taxon>Lulworthiaceae</taxon>
        <taxon>Zalerion</taxon>
    </lineage>
</organism>
<dbReference type="GO" id="GO:0022857">
    <property type="term" value="F:transmembrane transporter activity"/>
    <property type="evidence" value="ECO:0007669"/>
    <property type="project" value="InterPro"/>
</dbReference>
<protein>
    <submittedName>
        <fullName evidence="6">Monocarboxylate permease-like protein</fullName>
    </submittedName>
</protein>
<name>A0AAD5S595_9PEZI</name>
<dbReference type="InterPro" id="IPR050327">
    <property type="entry name" value="Proton-linked_MCT"/>
</dbReference>
<keyword evidence="4" id="KW-1133">Transmembrane helix</keyword>
<dbReference type="InterPro" id="IPR036259">
    <property type="entry name" value="MFS_trans_sf"/>
</dbReference>
<dbReference type="EMBL" id="JAKWBI020000015">
    <property type="protein sequence ID" value="KAJ2906326.1"/>
    <property type="molecule type" value="Genomic_DNA"/>
</dbReference>
<proteinExistence type="inferred from homology"/>
<reference evidence="6" key="1">
    <citation type="submission" date="2022-07" db="EMBL/GenBank/DDBJ databases">
        <title>Draft genome sequence of Zalerion maritima ATCC 34329, a (micro)plastics degrading marine fungus.</title>
        <authorList>
            <person name="Paco A."/>
            <person name="Goncalves M.F.M."/>
            <person name="Rocha-Santos T.A.P."/>
            <person name="Alves A."/>
        </authorList>
    </citation>
    <scope>NUCLEOTIDE SEQUENCE</scope>
    <source>
        <strain evidence="6">ATCC 34329</strain>
    </source>
</reference>
<dbReference type="PANTHER" id="PTHR11360">
    <property type="entry name" value="MONOCARBOXYLATE TRANSPORTER"/>
    <property type="match status" value="1"/>
</dbReference>
<dbReference type="CDD" id="cd17352">
    <property type="entry name" value="MFS_MCT_SLC16"/>
    <property type="match status" value="1"/>
</dbReference>
<evidence type="ECO:0000313" key="6">
    <source>
        <dbReference type="EMBL" id="KAJ2906326.1"/>
    </source>
</evidence>
<evidence type="ECO:0000259" key="5">
    <source>
        <dbReference type="PROSITE" id="PS50850"/>
    </source>
</evidence>
<feature type="transmembrane region" description="Helical" evidence="4">
    <location>
        <begin position="375"/>
        <end position="397"/>
    </location>
</feature>
<keyword evidence="4" id="KW-0812">Transmembrane</keyword>
<evidence type="ECO:0000256" key="4">
    <source>
        <dbReference type="SAM" id="Phobius"/>
    </source>
</evidence>
<dbReference type="InterPro" id="IPR020846">
    <property type="entry name" value="MFS_dom"/>
</dbReference>
<comment type="similarity">
    <text evidence="2">Belongs to the major facilitator superfamily. Monocarboxylate porter (TC 2.A.1.13) family.</text>
</comment>
<feature type="transmembrane region" description="Helical" evidence="4">
    <location>
        <begin position="178"/>
        <end position="197"/>
    </location>
</feature>
<feature type="transmembrane region" description="Helical" evidence="4">
    <location>
        <begin position="340"/>
        <end position="363"/>
    </location>
</feature>
<feature type="transmembrane region" description="Helical" evidence="4">
    <location>
        <begin position="316"/>
        <end position="334"/>
    </location>
</feature>
<dbReference type="SUPFAM" id="SSF103473">
    <property type="entry name" value="MFS general substrate transporter"/>
    <property type="match status" value="1"/>
</dbReference>
<dbReference type="AlphaFoldDB" id="A0AAD5S595"/>
<feature type="transmembrane region" description="Helical" evidence="4">
    <location>
        <begin position="209"/>
        <end position="229"/>
    </location>
</feature>
<gene>
    <name evidence="6" type="ORF">MKZ38_002042</name>
</gene>
<dbReference type="PANTHER" id="PTHR11360:SF319">
    <property type="entry name" value="MAJOR FACILITATOR SUPERFAMILY (MFS) PROFILE DOMAIN-CONTAINING PROTEIN"/>
    <property type="match status" value="1"/>
</dbReference>
<evidence type="ECO:0000313" key="7">
    <source>
        <dbReference type="Proteomes" id="UP001201980"/>
    </source>
</evidence>
<feature type="transmembrane region" description="Helical" evidence="4">
    <location>
        <begin position="150"/>
        <end position="171"/>
    </location>
</feature>
<feature type="compositionally biased region" description="Basic and acidic residues" evidence="3">
    <location>
        <begin position="15"/>
        <end position="26"/>
    </location>
</feature>
<feature type="transmembrane region" description="Helical" evidence="4">
    <location>
        <begin position="409"/>
        <end position="428"/>
    </location>
</feature>
<evidence type="ECO:0000256" key="2">
    <source>
        <dbReference type="ARBA" id="ARBA00006727"/>
    </source>
</evidence>
<keyword evidence="4" id="KW-0472">Membrane</keyword>
<comment type="caution">
    <text evidence="6">The sequence shown here is derived from an EMBL/GenBank/DDBJ whole genome shotgun (WGS) entry which is preliminary data.</text>
</comment>
<keyword evidence="7" id="KW-1185">Reference proteome</keyword>
<dbReference type="Proteomes" id="UP001201980">
    <property type="component" value="Unassembled WGS sequence"/>
</dbReference>
<comment type="subcellular location">
    <subcellularLocation>
        <location evidence="1">Membrane</location>
        <topology evidence="1">Multi-pass membrane protein</topology>
    </subcellularLocation>
</comment>
<dbReference type="GO" id="GO:0016020">
    <property type="term" value="C:membrane"/>
    <property type="evidence" value="ECO:0007669"/>
    <property type="project" value="UniProtKB-SubCell"/>
</dbReference>
<feature type="transmembrane region" description="Helical" evidence="4">
    <location>
        <begin position="125"/>
        <end position="144"/>
    </location>
</feature>
<feature type="region of interest" description="Disordered" evidence="3">
    <location>
        <begin position="1"/>
        <end position="38"/>
    </location>
</feature>
<dbReference type="Gene3D" id="1.20.1250.20">
    <property type="entry name" value="MFS general substrate transporter like domains"/>
    <property type="match status" value="2"/>
</dbReference>
<feature type="transmembrane region" description="Helical" evidence="4">
    <location>
        <begin position="250"/>
        <end position="273"/>
    </location>
</feature>
<dbReference type="InterPro" id="IPR011701">
    <property type="entry name" value="MFS"/>
</dbReference>
<evidence type="ECO:0000256" key="1">
    <source>
        <dbReference type="ARBA" id="ARBA00004141"/>
    </source>
</evidence>
<feature type="compositionally biased region" description="Polar residues" evidence="3">
    <location>
        <begin position="1"/>
        <end position="11"/>
    </location>
</feature>
<feature type="transmembrane region" description="Helical" evidence="4">
    <location>
        <begin position="285"/>
        <end position="304"/>
    </location>
</feature>
<feature type="transmembrane region" description="Helical" evidence="4">
    <location>
        <begin position="91"/>
        <end position="113"/>
    </location>
</feature>
<dbReference type="PROSITE" id="PS50850">
    <property type="entry name" value="MFS"/>
    <property type="match status" value="1"/>
</dbReference>
<sequence>MDSAAEPQSNPGLLELEKETPDKDSATGDGIGATEATPAHSLAPDGGFRAWMAAVGSSCVLFCTMGFMNSSGVFQAYYMTTLLAENTPDDIAWIISLQAFLIFFCGILGGPLFDRFGVWTLRPAAVLYVLSFIATSFCIEYWHFMLSQGVLMGVSNGMLMFPSMAALSHWWDKSRGKAMGIAIAGSSAGGIVWPAVLTQLFDSSLGFGWSMRICGLAMIPILTIAFFATTARLPPKQTTLFTLEPFRNKVFLALITAQFLLFMGMFVPIFYLAAYAENRGMSSTLAAYLIAILNGASLPGRIIPGVLADKFGRLNILFASGLSTGIVILCWNQATTDAGIIVYAVVFGFCSGAIISGGSVALTVATADPTKTGTYLGMGMATVSIAVLITPPINGAILDQYGGFSQISTMNGILCLGGTAGILVTKMVSKEGIWSRS</sequence>
<dbReference type="Pfam" id="PF07690">
    <property type="entry name" value="MFS_1"/>
    <property type="match status" value="1"/>
</dbReference>